<keyword evidence="1" id="KW-0812">Transmembrane</keyword>
<feature type="transmembrane region" description="Helical" evidence="1">
    <location>
        <begin position="12"/>
        <end position="30"/>
    </location>
</feature>
<organism evidence="2 3">
    <name type="scientific">Phaseolus vulgaris</name>
    <name type="common">Kidney bean</name>
    <name type="synonym">French bean</name>
    <dbReference type="NCBI Taxonomy" id="3885"/>
    <lineage>
        <taxon>Eukaryota</taxon>
        <taxon>Viridiplantae</taxon>
        <taxon>Streptophyta</taxon>
        <taxon>Embryophyta</taxon>
        <taxon>Tracheophyta</taxon>
        <taxon>Spermatophyta</taxon>
        <taxon>Magnoliopsida</taxon>
        <taxon>eudicotyledons</taxon>
        <taxon>Gunneridae</taxon>
        <taxon>Pentapetalae</taxon>
        <taxon>rosids</taxon>
        <taxon>fabids</taxon>
        <taxon>Fabales</taxon>
        <taxon>Fabaceae</taxon>
        <taxon>Papilionoideae</taxon>
        <taxon>50 kb inversion clade</taxon>
        <taxon>NPAAA clade</taxon>
        <taxon>indigoferoid/millettioid clade</taxon>
        <taxon>Phaseoleae</taxon>
        <taxon>Phaseolus</taxon>
    </lineage>
</organism>
<evidence type="ECO:0000256" key="1">
    <source>
        <dbReference type="SAM" id="Phobius"/>
    </source>
</evidence>
<proteinExistence type="predicted"/>
<accession>V7APX9</accession>
<gene>
    <name evidence="2" type="ORF">PHAVU_010G065000g</name>
</gene>
<protein>
    <submittedName>
        <fullName evidence="2">Uncharacterized protein</fullName>
    </submittedName>
</protein>
<evidence type="ECO:0000313" key="3">
    <source>
        <dbReference type="Proteomes" id="UP000000226"/>
    </source>
</evidence>
<dbReference type="EMBL" id="CM002297">
    <property type="protein sequence ID" value="ESW06643.1"/>
    <property type="molecule type" value="Genomic_DNA"/>
</dbReference>
<dbReference type="Gramene" id="ESW06643">
    <property type="protein sequence ID" value="ESW06643"/>
    <property type="gene ID" value="PHAVU_010G065000g"/>
</dbReference>
<keyword evidence="1" id="KW-0472">Membrane</keyword>
<evidence type="ECO:0000313" key="2">
    <source>
        <dbReference type="EMBL" id="ESW06643.1"/>
    </source>
</evidence>
<dbReference type="AlphaFoldDB" id="V7APX9"/>
<name>V7APX9_PHAVU</name>
<keyword evidence="3" id="KW-1185">Reference proteome</keyword>
<sequence length="76" mass="9038">MQKGIVLDNARLFVVMAAAGAASLRCYQFWTMGRGVTWWSPSLLLWSSWRHKFDLLWTIVSRFRLVLVRWWIIKPL</sequence>
<keyword evidence="1" id="KW-1133">Transmembrane helix</keyword>
<dbReference type="Proteomes" id="UP000000226">
    <property type="component" value="Chromosome 10"/>
</dbReference>
<reference evidence="3" key="1">
    <citation type="journal article" date="2014" name="Nat. Genet.">
        <title>A reference genome for common bean and genome-wide analysis of dual domestications.</title>
        <authorList>
            <person name="Schmutz J."/>
            <person name="McClean P.E."/>
            <person name="Mamidi S."/>
            <person name="Wu G.A."/>
            <person name="Cannon S.B."/>
            <person name="Grimwood J."/>
            <person name="Jenkins J."/>
            <person name="Shu S."/>
            <person name="Song Q."/>
            <person name="Chavarro C."/>
            <person name="Torres-Torres M."/>
            <person name="Geffroy V."/>
            <person name="Moghaddam S.M."/>
            <person name="Gao D."/>
            <person name="Abernathy B."/>
            <person name="Barry K."/>
            <person name="Blair M."/>
            <person name="Brick M.A."/>
            <person name="Chovatia M."/>
            <person name="Gepts P."/>
            <person name="Goodstein D.M."/>
            <person name="Gonzales M."/>
            <person name="Hellsten U."/>
            <person name="Hyten D.L."/>
            <person name="Jia G."/>
            <person name="Kelly J.D."/>
            <person name="Kudrna D."/>
            <person name="Lee R."/>
            <person name="Richard M.M."/>
            <person name="Miklas P.N."/>
            <person name="Osorno J.M."/>
            <person name="Rodrigues J."/>
            <person name="Thareau V."/>
            <person name="Urrea C.A."/>
            <person name="Wang M."/>
            <person name="Yu Y."/>
            <person name="Zhang M."/>
            <person name="Wing R.A."/>
            <person name="Cregan P.B."/>
            <person name="Rokhsar D.S."/>
            <person name="Jackson S.A."/>
        </authorList>
    </citation>
    <scope>NUCLEOTIDE SEQUENCE [LARGE SCALE GENOMIC DNA]</scope>
    <source>
        <strain evidence="3">cv. G19833</strain>
    </source>
</reference>